<dbReference type="Proteomes" id="UP000626092">
    <property type="component" value="Unassembled WGS sequence"/>
</dbReference>
<dbReference type="InterPro" id="IPR001841">
    <property type="entry name" value="Znf_RING"/>
</dbReference>
<dbReference type="PROSITE" id="PS50089">
    <property type="entry name" value="ZF_RING_2"/>
    <property type="match status" value="1"/>
</dbReference>
<dbReference type="Pfam" id="PF13639">
    <property type="entry name" value="zf-RING_2"/>
    <property type="match status" value="1"/>
</dbReference>
<reference evidence="5" key="1">
    <citation type="submission" date="2019-11" db="EMBL/GenBank/DDBJ databases">
        <authorList>
            <person name="Liu Y."/>
            <person name="Hou J."/>
            <person name="Li T.-Q."/>
            <person name="Guan C.-H."/>
            <person name="Wu X."/>
            <person name="Wu H.-Z."/>
            <person name="Ling F."/>
            <person name="Zhang R."/>
            <person name="Shi X.-G."/>
            <person name="Ren J.-P."/>
            <person name="Chen E.-F."/>
            <person name="Sun J.-M."/>
        </authorList>
    </citation>
    <scope>NUCLEOTIDE SEQUENCE</scope>
    <source>
        <strain evidence="5">Adult_tree_wgs_1</strain>
        <tissue evidence="5">Leaves</tissue>
    </source>
</reference>
<dbReference type="GO" id="GO:0008270">
    <property type="term" value="F:zinc ion binding"/>
    <property type="evidence" value="ECO:0007669"/>
    <property type="project" value="UniProtKB-KW"/>
</dbReference>
<feature type="transmembrane region" description="Helical" evidence="3">
    <location>
        <begin position="523"/>
        <end position="544"/>
    </location>
</feature>
<evidence type="ECO:0000256" key="2">
    <source>
        <dbReference type="SAM" id="MobiDB-lite"/>
    </source>
</evidence>
<keyword evidence="6" id="KW-1185">Reference proteome</keyword>
<keyword evidence="1" id="KW-0479">Metal-binding</keyword>
<evidence type="ECO:0000313" key="5">
    <source>
        <dbReference type="EMBL" id="KAF7140286.1"/>
    </source>
</evidence>
<feature type="domain" description="RING-type" evidence="4">
    <location>
        <begin position="596"/>
        <end position="638"/>
    </location>
</feature>
<comment type="caution">
    <text evidence="5">The sequence shown here is derived from an EMBL/GenBank/DDBJ whole genome shotgun (WGS) entry which is preliminary data.</text>
</comment>
<proteinExistence type="predicted"/>
<sequence length="674" mass="75394">MASIWTLQLHSGSFPPSICVLKRQVLSNVLQSRTDWGFNCGNRKKRCEMFVLRASSNSGSSDDGKRIGEIVVEAKREKVVDFKNQVARLQATVASLPPVVFMMKRQPGSNFAIAFCILATILFISVRVHMAKKARYSHPGSVADLVRRGQLRSDRRGISTPLKYEDPFNNPLVKVGKSNSTVEMCGKVYRLAPVTLTREQQAIHQKRRSRAYQWKRPTVFLREGDPVPPDVDPDTIRWIPANHPFATTASDIDEDLAQNNVYQKHGVPFRIQAEHEALQRKLEALQSQQQFKKLVIDPGAAKDFERPFKSHPNDGKIEDNQCYNPLAPKPSKLEHGPNSFGSNSTSEEIRKNPGCSWIEFADRVNVFAVEDIKQPHKEIHAKEKLLIDSNTRLQVHGELDTESGAPSYLSAMIRHFYPDLSASLGVGVQYDRHEVRGKKSIPVTTNGVLLFNIKGQFDVDKEFKQSKARGPAEFTSGILDFQDNQDVRLKVGYEVFDKTSRRPHSSTKEPDNSSNPSSLDQNFVVILAALLCALICVLGLVAVARCSWFRRISDRAAGRSPTPPPLVNRGLKKKVLNSLPKLTYNAVEHFGKFSDCAICLAEFIARDEIRLLPQCGHGFHVACIDTWLGSHSSCPSCRQMCVAASRCQKCGGFEAAGARLDHQRRIDDVNTFLP</sequence>
<dbReference type="GO" id="GO:0009706">
    <property type="term" value="C:chloroplast inner membrane"/>
    <property type="evidence" value="ECO:0007669"/>
    <property type="project" value="TreeGrafter"/>
</dbReference>
<name>A0A834GSY3_RHOSS</name>
<keyword evidence="3" id="KW-1133">Transmembrane helix</keyword>
<feature type="region of interest" description="Disordered" evidence="2">
    <location>
        <begin position="325"/>
        <end position="347"/>
    </location>
</feature>
<keyword evidence="1" id="KW-0863">Zinc-finger</keyword>
<dbReference type="CDD" id="cd16461">
    <property type="entry name" value="RING-H2_EL5-like"/>
    <property type="match status" value="1"/>
</dbReference>
<evidence type="ECO:0000256" key="1">
    <source>
        <dbReference type="PROSITE-ProRule" id="PRU00175"/>
    </source>
</evidence>
<dbReference type="SUPFAM" id="SSF57850">
    <property type="entry name" value="RING/U-box"/>
    <property type="match status" value="1"/>
</dbReference>
<keyword evidence="1" id="KW-0862">Zinc</keyword>
<evidence type="ECO:0000313" key="6">
    <source>
        <dbReference type="Proteomes" id="UP000626092"/>
    </source>
</evidence>
<dbReference type="SMART" id="SM00184">
    <property type="entry name" value="RING"/>
    <property type="match status" value="1"/>
</dbReference>
<gene>
    <name evidence="5" type="ORF">RHSIM_Rhsim06G0004000</name>
</gene>
<protein>
    <recommendedName>
        <fullName evidence="4">RING-type domain-containing protein</fullName>
    </recommendedName>
</protein>
<dbReference type="OrthoDB" id="1927797at2759"/>
<dbReference type="GO" id="GO:0010020">
    <property type="term" value="P:chloroplast fission"/>
    <property type="evidence" value="ECO:0007669"/>
    <property type="project" value="InterPro"/>
</dbReference>
<keyword evidence="3" id="KW-0472">Membrane</keyword>
<dbReference type="PANTHER" id="PTHR36317">
    <property type="entry name" value="PROTEIN MULTIPLE CHLOROPLAST DIVISION SITE 1"/>
    <property type="match status" value="1"/>
</dbReference>
<accession>A0A834GSY3</accession>
<feature type="transmembrane region" description="Helical" evidence="3">
    <location>
        <begin position="111"/>
        <end position="130"/>
    </location>
</feature>
<evidence type="ECO:0000259" key="4">
    <source>
        <dbReference type="PROSITE" id="PS50089"/>
    </source>
</evidence>
<dbReference type="InterPro" id="IPR034572">
    <property type="entry name" value="MCD1"/>
</dbReference>
<dbReference type="Gene3D" id="3.30.40.10">
    <property type="entry name" value="Zinc/RING finger domain, C3HC4 (zinc finger)"/>
    <property type="match status" value="1"/>
</dbReference>
<dbReference type="PANTHER" id="PTHR36317:SF1">
    <property type="entry name" value="PROTEIN MULTIPLE CHLOROPLAST DIVISION SITE 1"/>
    <property type="match status" value="1"/>
</dbReference>
<dbReference type="InterPro" id="IPR013083">
    <property type="entry name" value="Znf_RING/FYVE/PHD"/>
</dbReference>
<organism evidence="5 6">
    <name type="scientific">Rhododendron simsii</name>
    <name type="common">Sims's rhododendron</name>
    <dbReference type="NCBI Taxonomy" id="118357"/>
    <lineage>
        <taxon>Eukaryota</taxon>
        <taxon>Viridiplantae</taxon>
        <taxon>Streptophyta</taxon>
        <taxon>Embryophyta</taxon>
        <taxon>Tracheophyta</taxon>
        <taxon>Spermatophyta</taxon>
        <taxon>Magnoliopsida</taxon>
        <taxon>eudicotyledons</taxon>
        <taxon>Gunneridae</taxon>
        <taxon>Pentapetalae</taxon>
        <taxon>asterids</taxon>
        <taxon>Ericales</taxon>
        <taxon>Ericaceae</taxon>
        <taxon>Ericoideae</taxon>
        <taxon>Rhodoreae</taxon>
        <taxon>Rhododendron</taxon>
    </lineage>
</organism>
<dbReference type="EMBL" id="WJXA01000006">
    <property type="protein sequence ID" value="KAF7140286.1"/>
    <property type="molecule type" value="Genomic_DNA"/>
</dbReference>
<evidence type="ECO:0000256" key="3">
    <source>
        <dbReference type="SAM" id="Phobius"/>
    </source>
</evidence>
<keyword evidence="3" id="KW-0812">Transmembrane</keyword>
<dbReference type="AlphaFoldDB" id="A0A834GSY3"/>